<dbReference type="RefSeq" id="WP_156683139.1">
    <property type="nucleotide sequence ID" value="NZ_CABWIB010000001.1"/>
</dbReference>
<evidence type="ECO:0000313" key="8">
    <source>
        <dbReference type="Proteomes" id="UP000419017"/>
    </source>
</evidence>
<name>A0A6I8M5C0_9FUSO</name>
<dbReference type="Pfam" id="PF04357">
    <property type="entry name" value="TamB"/>
    <property type="match status" value="1"/>
</dbReference>
<dbReference type="EMBL" id="CABWIB010000001">
    <property type="protein sequence ID" value="VWL85118.1"/>
    <property type="molecule type" value="Genomic_DNA"/>
</dbReference>
<evidence type="ECO:0000256" key="2">
    <source>
        <dbReference type="ARBA" id="ARBA00022692"/>
    </source>
</evidence>
<feature type="domain" description="Translocation and assembly module TamB C-terminal" evidence="6">
    <location>
        <begin position="977"/>
        <end position="1348"/>
    </location>
</feature>
<dbReference type="InterPro" id="IPR007452">
    <property type="entry name" value="TamB_C"/>
</dbReference>
<evidence type="ECO:0000256" key="3">
    <source>
        <dbReference type="ARBA" id="ARBA00022989"/>
    </source>
</evidence>
<keyword evidence="3 5" id="KW-1133">Transmembrane helix</keyword>
<keyword evidence="8" id="KW-1185">Reference proteome</keyword>
<reference evidence="7 8" key="1">
    <citation type="submission" date="2019-10" db="EMBL/GenBank/DDBJ databases">
        <authorList>
            <person name="Blom J."/>
        </authorList>
    </citation>
    <scope>NUCLEOTIDE SEQUENCE [LARGE SCALE GENOMIC DNA]</scope>
    <source>
        <strain evidence="7 8">ES3154-GLU</strain>
    </source>
</reference>
<accession>A0A6I8M5C0</accession>
<evidence type="ECO:0000256" key="5">
    <source>
        <dbReference type="SAM" id="Phobius"/>
    </source>
</evidence>
<keyword evidence="4 5" id="KW-0472">Membrane</keyword>
<comment type="subcellular location">
    <subcellularLocation>
        <location evidence="1">Membrane</location>
        <topology evidence="1">Single-pass membrane protein</topology>
    </subcellularLocation>
</comment>
<dbReference type="GO" id="GO:0009306">
    <property type="term" value="P:protein secretion"/>
    <property type="evidence" value="ECO:0007669"/>
    <property type="project" value="InterPro"/>
</dbReference>
<organism evidence="7 8">
    <name type="scientific">Oceanivirga miroungae</name>
    <dbReference type="NCBI Taxonomy" id="1130046"/>
    <lineage>
        <taxon>Bacteria</taxon>
        <taxon>Fusobacteriati</taxon>
        <taxon>Fusobacteriota</taxon>
        <taxon>Fusobacteriia</taxon>
        <taxon>Fusobacteriales</taxon>
        <taxon>Leptotrichiaceae</taxon>
        <taxon>Oceanivirga</taxon>
    </lineage>
</organism>
<evidence type="ECO:0000313" key="7">
    <source>
        <dbReference type="EMBL" id="VWL85118.1"/>
    </source>
</evidence>
<gene>
    <name evidence="7" type="ORF">OMES3154_00400</name>
</gene>
<protein>
    <recommendedName>
        <fullName evidence="6">Translocation and assembly module TamB C-terminal domain-containing protein</fullName>
    </recommendedName>
</protein>
<dbReference type="GO" id="GO:0005886">
    <property type="term" value="C:plasma membrane"/>
    <property type="evidence" value="ECO:0007669"/>
    <property type="project" value="InterPro"/>
</dbReference>
<evidence type="ECO:0000256" key="4">
    <source>
        <dbReference type="ARBA" id="ARBA00023136"/>
    </source>
</evidence>
<keyword evidence="2 5" id="KW-0812">Transmembrane</keyword>
<proteinExistence type="predicted"/>
<dbReference type="Proteomes" id="UP000419017">
    <property type="component" value="Unassembled WGS sequence"/>
</dbReference>
<sequence length="1360" mass="155970">MKKLRYIILMLLVTIFSMLSFIILSNLTLIVNYVFKDIVKANISVGNIELKGFKVIGKNVIVNTLDNKPVAKIENVSFKINPLAITKLKNIKINSGFVLVSMDKNNILNVEKIFKDFENSKLSPKVYTTSISKIELENIDVRYETHEFNDLIELDAYNVNGYMDISKVKDFFIDVNGKVKSPTNEKDGWVRYKYDKLKDVISIEMKDISAKKEIAQFSETDLFYADDYTASGHIDLSFAGKKLLGSNIELNGYANNLKYIDYDEKIKKVYFDMKMKDEKVNLNAKSKIDGKNVEFDLDLVLDKSLDVKLNLEDMSYKKMKKFDLIKKYDIDLESNINFDGKFSFDIIKQDEVNLKDLSIKLDTKKLKYKDYEIKNIFADINSNKQNIKAKLETNVKGYDINSDIYVESNLNLLNKKGNAKVLIENNIDIEKLKKLNIDFEFKGLDDIKAKLYNKYILTDIKYDLVKDVNYLNINLKDGENNLSIIGNTDNLSYLHDYKIKANYDKYNVDLELSGQKYEFNLKPTIKISKFSRDDLYLYNTTIKGNISNILSDDIEVKMNANISELWYKYQRLKDVNLDILYRDNLLKLNNIKNDKLAANLSYDIKNEKLDLDLKLLDYMLYTTNKNIDANLLISNLSLKAKGKLNDLVVESRLDKSDLSINDKHIADLEYDINTIENDIVMNTKLNDKKFFKLEYLKDSKDVKLDLNLEEDLKNFLKIDDASAKIKLNSKLEGKKDSLKGNIDLSIKDIIYKEYKIPNIKLNTDISNVNVFSNELNGIVNIKEFSSYNENENDKIFSLKEKIDLSNLDVDIKLEKRSFDLSNVSERLSGKIEASGIFKLDKNEMYGNISLDSKQIKIEDNKFTNLIFLAQMDKNGFDIGQGYIEYQKNPLLVDGYMLFKPFTYNIRMIAQDFNLDFLKFNKKISESGGIANINASFEPSRFKGDIKVENFLLKTKDLDIKNTNIDVLLLNRLVNIDRLTSNINGGNFSLVGQVEVPKMDKNSITNKKLNLDNINLRMTTNNVDLKYAKNNAVLSSIIDFKKNLISGAIDIHGGNINNIDFINSNKNSKTKSYFVSFIKEILYNTLEDYETKLDIDIVKDININVPNYLVIQKIKGSLNGNLKLNVKKLNPYIIGKLNLVNGSYLFNTNLFNIDRLSIDLDGGSKLNPHIDLISSTLKNNEKINITINSKLEDMKIKLSSSTNKTREELINELTLNTSQKNLGKDLINFATTTAVNQLINTFINPLEKTLGLTKLELNTNNLSIPSLEASRIFKNINANLFIQGKIYKNLYWDFRTSIPFDTSTNPIHYGLGLSYELKGNLNAVLGLDIDTYPNGQKDVGGYLGISYKKDAMYLSEIFKNK</sequence>
<evidence type="ECO:0000256" key="1">
    <source>
        <dbReference type="ARBA" id="ARBA00004167"/>
    </source>
</evidence>
<evidence type="ECO:0000259" key="6">
    <source>
        <dbReference type="Pfam" id="PF04357"/>
    </source>
</evidence>
<feature type="transmembrane region" description="Helical" evidence="5">
    <location>
        <begin position="7"/>
        <end position="35"/>
    </location>
</feature>